<reference evidence="2 3" key="1">
    <citation type="submission" date="2023-12" db="EMBL/GenBank/DDBJ databases">
        <title>Genome sequencing and assembly of bacterial species from a model synthetic community.</title>
        <authorList>
            <person name="Hogle S.L."/>
        </authorList>
    </citation>
    <scope>NUCLEOTIDE SEQUENCE [LARGE SCALE GENOMIC DNA]</scope>
    <source>
        <strain evidence="2 3">HAMBI_3031</strain>
    </source>
</reference>
<evidence type="ECO:0000313" key="2">
    <source>
        <dbReference type="EMBL" id="WQD37656.1"/>
    </source>
</evidence>
<keyword evidence="3" id="KW-1185">Reference proteome</keyword>
<accession>A0ABZ0W371</accession>
<dbReference type="RefSeq" id="WP_114791564.1">
    <property type="nucleotide sequence ID" value="NZ_CP139960.1"/>
</dbReference>
<dbReference type="Proteomes" id="UP001325680">
    <property type="component" value="Chromosome"/>
</dbReference>
<protein>
    <submittedName>
        <fullName evidence="2">CoA-binding protein</fullName>
    </submittedName>
</protein>
<proteinExistence type="predicted"/>
<dbReference type="Gene3D" id="3.40.50.720">
    <property type="entry name" value="NAD(P)-binding Rossmann-like Domain"/>
    <property type="match status" value="1"/>
</dbReference>
<sequence>MANKKTLVLGASENTSRYGNIALRRLRANGHEVVAIGRREGQVGDVVIHKSKPDEEGIDTVTMYMNEQNQKEYEDYILSLKPKRIIFNPGAENYTLAHKAEQQGVQTIEACTLVMLSTGQY</sequence>
<dbReference type="InterPro" id="IPR003781">
    <property type="entry name" value="CoA-bd"/>
</dbReference>
<name>A0ABZ0W371_9BACT</name>
<dbReference type="InterPro" id="IPR036291">
    <property type="entry name" value="NAD(P)-bd_dom_sf"/>
</dbReference>
<evidence type="ECO:0000259" key="1">
    <source>
        <dbReference type="Pfam" id="PF13380"/>
    </source>
</evidence>
<organism evidence="2 3">
    <name type="scientific">Niabella yanshanensis</name>
    <dbReference type="NCBI Taxonomy" id="577386"/>
    <lineage>
        <taxon>Bacteria</taxon>
        <taxon>Pseudomonadati</taxon>
        <taxon>Bacteroidota</taxon>
        <taxon>Chitinophagia</taxon>
        <taxon>Chitinophagales</taxon>
        <taxon>Chitinophagaceae</taxon>
        <taxon>Niabella</taxon>
    </lineage>
</organism>
<evidence type="ECO:0000313" key="3">
    <source>
        <dbReference type="Proteomes" id="UP001325680"/>
    </source>
</evidence>
<dbReference type="SUPFAM" id="SSF51735">
    <property type="entry name" value="NAD(P)-binding Rossmann-fold domains"/>
    <property type="match status" value="1"/>
</dbReference>
<gene>
    <name evidence="2" type="ORF">U0035_18455</name>
</gene>
<feature type="domain" description="CoA-binding" evidence="1">
    <location>
        <begin position="4"/>
        <end position="116"/>
    </location>
</feature>
<dbReference type="EMBL" id="CP139960">
    <property type="protein sequence ID" value="WQD37656.1"/>
    <property type="molecule type" value="Genomic_DNA"/>
</dbReference>
<dbReference type="Pfam" id="PF13380">
    <property type="entry name" value="CoA_binding_2"/>
    <property type="match status" value="1"/>
</dbReference>